<dbReference type="Proteomes" id="UP001209730">
    <property type="component" value="Unassembled WGS sequence"/>
</dbReference>
<dbReference type="Gene3D" id="3.40.50.720">
    <property type="entry name" value="NAD(P)-binding Rossmann-like Domain"/>
    <property type="match status" value="1"/>
</dbReference>
<dbReference type="RefSeq" id="WP_266066928.1">
    <property type="nucleotide sequence ID" value="NZ_JAPHQE010000001.1"/>
</dbReference>
<name>A0AB35I335_MICTH</name>
<dbReference type="InterPro" id="IPR036291">
    <property type="entry name" value="NAD(P)-bd_dom_sf"/>
</dbReference>
<keyword evidence="1" id="KW-0560">Oxidoreductase</keyword>
<dbReference type="PRINTS" id="PR00081">
    <property type="entry name" value="GDHRDH"/>
</dbReference>
<proteinExistence type="predicted"/>
<dbReference type="PANTHER" id="PTHR43157">
    <property type="entry name" value="PHOSPHATIDYLINOSITOL-GLYCAN BIOSYNTHESIS CLASS F PROTEIN-RELATED"/>
    <property type="match status" value="1"/>
</dbReference>
<protein>
    <submittedName>
        <fullName evidence="2">SDR family oxidoreductase</fullName>
    </submittedName>
</protein>
<organism evidence="2 3">
    <name type="scientific">Microbulbifer thermotolerans</name>
    <dbReference type="NCBI Taxonomy" id="252514"/>
    <lineage>
        <taxon>Bacteria</taxon>
        <taxon>Pseudomonadati</taxon>
        <taxon>Pseudomonadota</taxon>
        <taxon>Gammaproteobacteria</taxon>
        <taxon>Cellvibrionales</taxon>
        <taxon>Microbulbiferaceae</taxon>
        <taxon>Microbulbifer</taxon>
    </lineage>
</organism>
<dbReference type="PANTHER" id="PTHR43157:SF31">
    <property type="entry name" value="PHOSPHATIDYLINOSITOL-GLYCAN BIOSYNTHESIS CLASS F PROTEIN"/>
    <property type="match status" value="1"/>
</dbReference>
<dbReference type="InterPro" id="IPR002347">
    <property type="entry name" value="SDR_fam"/>
</dbReference>
<sequence length="311" mass="34101">MQQKFGPNGWTPERLSSLKGKTFVITGATAGAGFEATRVLLSKGAKVVMMNRNADKSAAAIARLKQELGTDAQVTFVQMDLAVLDSVREAAAKIMARVHRIDALICNAAIAQVARQEITVDGFESQLGVNHFGHFLLCGLLFERIEASGGRIVVVGSNAYKMGLKRIQFEDLNFDKKYTPWNAYAQSKLAQMMFAYELQRRVEAAGKRTRVLVCHPGAARTNLLKDTAGPLQKALWAVLSLLAQSAEKGAWPEVMCATEEGLEPAKLYGPTRFEMVGPVGECPLEDLALNREMAAKLWTLSEQKTSLRWAL</sequence>
<dbReference type="SUPFAM" id="SSF51735">
    <property type="entry name" value="NAD(P)-binding Rossmann-fold domains"/>
    <property type="match status" value="1"/>
</dbReference>
<reference evidence="2" key="1">
    <citation type="submission" date="2022-11" db="EMBL/GenBank/DDBJ databases">
        <title>Chitin-degrading and fungicidal potential of chitinolytic bacterial strains from marine environment of the Pacific Ocean regions.</title>
        <authorList>
            <person name="Pentekhina I."/>
            <person name="Nedashkovskaya O."/>
            <person name="Seitkalieva A."/>
            <person name="Podvolotskaya A."/>
            <person name="Tekutyeva L."/>
            <person name="Balabanova L."/>
        </authorList>
    </citation>
    <scope>NUCLEOTIDE SEQUENCE</scope>
    <source>
        <strain evidence="2">KMM 6838</strain>
    </source>
</reference>
<dbReference type="Pfam" id="PF00106">
    <property type="entry name" value="adh_short"/>
    <property type="match status" value="1"/>
</dbReference>
<dbReference type="CDD" id="cd05327">
    <property type="entry name" value="retinol-DH_like_SDR_c_like"/>
    <property type="match status" value="1"/>
</dbReference>
<accession>A0AB35I335</accession>
<comment type="caution">
    <text evidence="2">The sequence shown here is derived from an EMBL/GenBank/DDBJ whole genome shotgun (WGS) entry which is preliminary data.</text>
</comment>
<evidence type="ECO:0000313" key="2">
    <source>
        <dbReference type="EMBL" id="MCX2803117.1"/>
    </source>
</evidence>
<dbReference type="GO" id="GO:0016491">
    <property type="term" value="F:oxidoreductase activity"/>
    <property type="evidence" value="ECO:0007669"/>
    <property type="project" value="UniProtKB-KW"/>
</dbReference>
<gene>
    <name evidence="2" type="ORF">OQJ68_15085</name>
</gene>
<evidence type="ECO:0000256" key="1">
    <source>
        <dbReference type="ARBA" id="ARBA00023002"/>
    </source>
</evidence>
<dbReference type="EMBL" id="JAPHQB010000032">
    <property type="protein sequence ID" value="MCX2803117.1"/>
    <property type="molecule type" value="Genomic_DNA"/>
</dbReference>
<evidence type="ECO:0000313" key="3">
    <source>
        <dbReference type="Proteomes" id="UP001209730"/>
    </source>
</evidence>
<dbReference type="AlphaFoldDB" id="A0AB35I335"/>